<evidence type="ECO:0000313" key="8">
    <source>
        <dbReference type="EMBL" id="MCY1079292.1"/>
    </source>
</evidence>
<evidence type="ECO:0000256" key="5">
    <source>
        <dbReference type="ARBA" id="ARBA00022777"/>
    </source>
</evidence>
<dbReference type="PANTHER" id="PTHR43304">
    <property type="entry name" value="PHYTOCHROME-LIKE PROTEIN CPH1"/>
    <property type="match status" value="1"/>
</dbReference>
<dbReference type="InterPro" id="IPR052162">
    <property type="entry name" value="Sensor_kinase/Photoreceptor"/>
</dbReference>
<organism evidence="8 9">
    <name type="scientific">Archangium lansingense</name>
    <dbReference type="NCBI Taxonomy" id="2995310"/>
    <lineage>
        <taxon>Bacteria</taxon>
        <taxon>Pseudomonadati</taxon>
        <taxon>Myxococcota</taxon>
        <taxon>Myxococcia</taxon>
        <taxon>Myxococcales</taxon>
        <taxon>Cystobacterineae</taxon>
        <taxon>Archangiaceae</taxon>
        <taxon>Archangium</taxon>
    </lineage>
</organism>
<dbReference type="Gene3D" id="3.30.450.20">
    <property type="entry name" value="PAS domain"/>
    <property type="match status" value="1"/>
</dbReference>
<evidence type="ECO:0000256" key="4">
    <source>
        <dbReference type="ARBA" id="ARBA00022679"/>
    </source>
</evidence>
<dbReference type="InterPro" id="IPR013655">
    <property type="entry name" value="PAS_fold_3"/>
</dbReference>
<dbReference type="InterPro" id="IPR000014">
    <property type="entry name" value="PAS"/>
</dbReference>
<dbReference type="RefSeq" id="WP_267538022.1">
    <property type="nucleotide sequence ID" value="NZ_JAPNKA010000001.1"/>
</dbReference>
<dbReference type="InterPro" id="IPR001610">
    <property type="entry name" value="PAC"/>
</dbReference>
<dbReference type="SMART" id="SM00086">
    <property type="entry name" value="PAC"/>
    <property type="match status" value="1"/>
</dbReference>
<dbReference type="PANTHER" id="PTHR43304:SF1">
    <property type="entry name" value="PAC DOMAIN-CONTAINING PROTEIN"/>
    <property type="match status" value="1"/>
</dbReference>
<sequence length="198" mass="22273">MALVGLDGQLLNVNSSLCGILGYSRKELLSKTFQDITHPDDLELDLANLRRLLQSELSSYQMEKRYFHKRGHLVTILLTASMVRGSREEPLYFISQIQDISERKQLEQAWRFLAEAGPRLAASLEPQTTLTTVAGLLVPALADWCVLDLLGDDGRVHWVESMAATPGYSAHQRIRRSLLLATRNCETRTKTGQGIHQE</sequence>
<feature type="domain" description="PAS" evidence="6">
    <location>
        <begin position="1"/>
        <end position="56"/>
    </location>
</feature>
<dbReference type="EMBL" id="JAPNKA010000001">
    <property type="protein sequence ID" value="MCY1079292.1"/>
    <property type="molecule type" value="Genomic_DNA"/>
</dbReference>
<dbReference type="SUPFAM" id="SSF55785">
    <property type="entry name" value="PYP-like sensor domain (PAS domain)"/>
    <property type="match status" value="1"/>
</dbReference>
<feature type="domain" description="PAC" evidence="7">
    <location>
        <begin position="60"/>
        <end position="112"/>
    </location>
</feature>
<evidence type="ECO:0000256" key="1">
    <source>
        <dbReference type="ARBA" id="ARBA00000085"/>
    </source>
</evidence>
<evidence type="ECO:0000256" key="3">
    <source>
        <dbReference type="ARBA" id="ARBA00022553"/>
    </source>
</evidence>
<accession>A0ABT4AC95</accession>
<proteinExistence type="predicted"/>
<dbReference type="Pfam" id="PF08447">
    <property type="entry name" value="PAS_3"/>
    <property type="match status" value="1"/>
</dbReference>
<comment type="catalytic activity">
    <reaction evidence="1">
        <text>ATP + protein L-histidine = ADP + protein N-phospho-L-histidine.</text>
        <dbReference type="EC" id="2.7.13.3"/>
    </reaction>
</comment>
<keyword evidence="3" id="KW-0597">Phosphoprotein</keyword>
<comment type="caution">
    <text evidence="8">The sequence shown here is derived from an EMBL/GenBank/DDBJ whole genome shotgun (WGS) entry which is preliminary data.</text>
</comment>
<keyword evidence="9" id="KW-1185">Reference proteome</keyword>
<name>A0ABT4AC95_9BACT</name>
<dbReference type="EC" id="2.7.13.3" evidence="2"/>
<dbReference type="Proteomes" id="UP001207654">
    <property type="component" value="Unassembled WGS sequence"/>
</dbReference>
<dbReference type="PROSITE" id="PS50113">
    <property type="entry name" value="PAC"/>
    <property type="match status" value="1"/>
</dbReference>
<reference evidence="8 9" key="1">
    <citation type="submission" date="2022-11" db="EMBL/GenBank/DDBJ databases">
        <title>Minimal conservation of predation-associated metabolite biosynthetic gene clusters underscores biosynthetic potential of Myxococcota including descriptions for ten novel species: Archangium lansinium sp. nov., Myxococcus landrumus sp. nov., Nannocystis bai.</title>
        <authorList>
            <person name="Ahearne A."/>
            <person name="Stevens C."/>
            <person name="Phillips K."/>
        </authorList>
    </citation>
    <scope>NUCLEOTIDE SEQUENCE [LARGE SCALE GENOMIC DNA]</scope>
    <source>
        <strain evidence="8 9">MIWBW</strain>
    </source>
</reference>
<keyword evidence="4" id="KW-0808">Transferase</keyword>
<evidence type="ECO:0000259" key="7">
    <source>
        <dbReference type="PROSITE" id="PS50113"/>
    </source>
</evidence>
<keyword evidence="5" id="KW-0418">Kinase</keyword>
<dbReference type="NCBIfam" id="TIGR00229">
    <property type="entry name" value="sensory_box"/>
    <property type="match status" value="1"/>
</dbReference>
<evidence type="ECO:0000313" key="9">
    <source>
        <dbReference type="Proteomes" id="UP001207654"/>
    </source>
</evidence>
<gene>
    <name evidence="8" type="ORF">OV287_33015</name>
</gene>
<dbReference type="PROSITE" id="PS50112">
    <property type="entry name" value="PAS"/>
    <property type="match status" value="1"/>
</dbReference>
<evidence type="ECO:0000259" key="6">
    <source>
        <dbReference type="PROSITE" id="PS50112"/>
    </source>
</evidence>
<dbReference type="InterPro" id="IPR000700">
    <property type="entry name" value="PAS-assoc_C"/>
</dbReference>
<protein>
    <recommendedName>
        <fullName evidence="2">histidine kinase</fullName>
        <ecNumber evidence="2">2.7.13.3</ecNumber>
    </recommendedName>
</protein>
<evidence type="ECO:0000256" key="2">
    <source>
        <dbReference type="ARBA" id="ARBA00012438"/>
    </source>
</evidence>
<dbReference type="InterPro" id="IPR035965">
    <property type="entry name" value="PAS-like_dom_sf"/>
</dbReference>
<dbReference type="CDD" id="cd00130">
    <property type="entry name" value="PAS"/>
    <property type="match status" value="1"/>
</dbReference>